<dbReference type="Proteomes" id="UP001209878">
    <property type="component" value="Unassembled WGS sequence"/>
</dbReference>
<dbReference type="AlphaFoldDB" id="A0AAD9L220"/>
<accession>A0AAD9L220</accession>
<comment type="caution">
    <text evidence="2">The sequence shown here is derived from an EMBL/GenBank/DDBJ whole genome shotgun (WGS) entry which is preliminary data.</text>
</comment>
<feature type="region of interest" description="Disordered" evidence="1">
    <location>
        <begin position="44"/>
        <end position="68"/>
    </location>
</feature>
<reference evidence="2" key="1">
    <citation type="journal article" date="2023" name="Mol. Biol. Evol.">
        <title>Third-Generation Sequencing Reveals the Adaptive Role of the Epigenome in Three Deep-Sea Polychaetes.</title>
        <authorList>
            <person name="Perez M."/>
            <person name="Aroh O."/>
            <person name="Sun Y."/>
            <person name="Lan Y."/>
            <person name="Juniper S.K."/>
            <person name="Young C.R."/>
            <person name="Angers B."/>
            <person name="Qian P.Y."/>
        </authorList>
    </citation>
    <scope>NUCLEOTIDE SEQUENCE</scope>
    <source>
        <strain evidence="2">R07B-5</strain>
    </source>
</reference>
<dbReference type="EMBL" id="JAODUO010000374">
    <property type="protein sequence ID" value="KAK2181939.1"/>
    <property type="molecule type" value="Genomic_DNA"/>
</dbReference>
<feature type="region of interest" description="Disordered" evidence="1">
    <location>
        <begin position="242"/>
        <end position="324"/>
    </location>
</feature>
<feature type="compositionally biased region" description="Low complexity" evidence="1">
    <location>
        <begin position="312"/>
        <end position="324"/>
    </location>
</feature>
<feature type="region of interest" description="Disordered" evidence="1">
    <location>
        <begin position="189"/>
        <end position="212"/>
    </location>
</feature>
<name>A0AAD9L220_RIDPI</name>
<gene>
    <name evidence="2" type="ORF">NP493_376g04033</name>
</gene>
<organism evidence="2 3">
    <name type="scientific">Ridgeia piscesae</name>
    <name type="common">Tubeworm</name>
    <dbReference type="NCBI Taxonomy" id="27915"/>
    <lineage>
        <taxon>Eukaryota</taxon>
        <taxon>Metazoa</taxon>
        <taxon>Spiralia</taxon>
        <taxon>Lophotrochozoa</taxon>
        <taxon>Annelida</taxon>
        <taxon>Polychaeta</taxon>
        <taxon>Sedentaria</taxon>
        <taxon>Canalipalpata</taxon>
        <taxon>Sabellida</taxon>
        <taxon>Siboglinidae</taxon>
        <taxon>Ridgeia</taxon>
    </lineage>
</organism>
<protein>
    <submittedName>
        <fullName evidence="2">Uncharacterized protein</fullName>
    </submittedName>
</protein>
<keyword evidence="3" id="KW-1185">Reference proteome</keyword>
<feature type="compositionally biased region" description="Low complexity" evidence="1">
    <location>
        <begin position="197"/>
        <end position="212"/>
    </location>
</feature>
<proteinExistence type="predicted"/>
<evidence type="ECO:0000313" key="2">
    <source>
        <dbReference type="EMBL" id="KAK2181939.1"/>
    </source>
</evidence>
<evidence type="ECO:0000256" key="1">
    <source>
        <dbReference type="SAM" id="MobiDB-lite"/>
    </source>
</evidence>
<evidence type="ECO:0000313" key="3">
    <source>
        <dbReference type="Proteomes" id="UP001209878"/>
    </source>
</evidence>
<sequence>MTSCFSFDFRSRTHSLDLAQAKQHQSMALLSRLFRSKSDSSVKKLGTADASSSSSPSKSAGQCAPQPRRRLMRVVRDAQSEGLEYENPHVIRKYTAGFWEQTNVEREAAAAATCEDASDATTCRPLPYTVYGHTILKKHGSVDSNEDSPPCIHKHTSFNEEVTIMEYDKKGKIKTGHWAKVLQRLNDTDEECDSDSDLSSSDARDSSASLSTLDSSQSLDNVFISSECRCTVLAVCVPLPEKQEGGSEPSSSPPHVKWTLDDDSDSPARDSRTPSVDSDSEQPPKKSSKLDSVSCSCPTEDPTIDNDATAVKKTSSPKLSSSPKRLWTMVAAADSDADMTIVYKMFQARINAEGSSKKVLRLENEA</sequence>